<evidence type="ECO:0000256" key="4">
    <source>
        <dbReference type="ARBA" id="ARBA00023242"/>
    </source>
</evidence>
<evidence type="ECO:0000313" key="9">
    <source>
        <dbReference type="EMBL" id="KAI8576385.1"/>
    </source>
</evidence>
<evidence type="ECO:0000256" key="2">
    <source>
        <dbReference type="ARBA" id="ARBA00023125"/>
    </source>
</evidence>
<evidence type="ECO:0000256" key="1">
    <source>
        <dbReference type="ARBA" id="ARBA00004123"/>
    </source>
</evidence>
<dbReference type="InterPro" id="IPR001356">
    <property type="entry name" value="HD"/>
</dbReference>
<dbReference type="PROSITE" id="PS50071">
    <property type="entry name" value="HOMEOBOX_2"/>
    <property type="match status" value="1"/>
</dbReference>
<evidence type="ECO:0000256" key="5">
    <source>
        <dbReference type="PROSITE-ProRule" id="PRU00108"/>
    </source>
</evidence>
<dbReference type="GO" id="GO:0000981">
    <property type="term" value="F:DNA-binding transcription factor activity, RNA polymerase II-specific"/>
    <property type="evidence" value="ECO:0007669"/>
    <property type="project" value="InterPro"/>
</dbReference>
<evidence type="ECO:0000256" key="6">
    <source>
        <dbReference type="RuleBase" id="RU000682"/>
    </source>
</evidence>
<name>A0AAD5E670_UMBRA</name>
<dbReference type="Proteomes" id="UP001206595">
    <property type="component" value="Unassembled WGS sequence"/>
</dbReference>
<dbReference type="Gene3D" id="1.10.10.60">
    <property type="entry name" value="Homeodomain-like"/>
    <property type="match status" value="1"/>
</dbReference>
<dbReference type="Pfam" id="PF00046">
    <property type="entry name" value="Homeodomain"/>
    <property type="match status" value="1"/>
</dbReference>
<dbReference type="InterPro" id="IPR017970">
    <property type="entry name" value="Homeobox_CS"/>
</dbReference>
<gene>
    <name evidence="9" type="ORF">K450DRAFT_302745</name>
</gene>
<evidence type="ECO:0000256" key="7">
    <source>
        <dbReference type="SAM" id="MobiDB-lite"/>
    </source>
</evidence>
<dbReference type="InterPro" id="IPR009057">
    <property type="entry name" value="Homeodomain-like_sf"/>
</dbReference>
<dbReference type="GO" id="GO:0005634">
    <property type="term" value="C:nucleus"/>
    <property type="evidence" value="ECO:0007669"/>
    <property type="project" value="UniProtKB-SubCell"/>
</dbReference>
<dbReference type="InterPro" id="IPR057939">
    <property type="entry name" value="TRF2_HOY1_PH"/>
</dbReference>
<organism evidence="9 10">
    <name type="scientific">Umbelopsis ramanniana AG</name>
    <dbReference type="NCBI Taxonomy" id="1314678"/>
    <lineage>
        <taxon>Eukaryota</taxon>
        <taxon>Fungi</taxon>
        <taxon>Fungi incertae sedis</taxon>
        <taxon>Mucoromycota</taxon>
        <taxon>Mucoromycotina</taxon>
        <taxon>Umbelopsidomycetes</taxon>
        <taxon>Umbelopsidales</taxon>
        <taxon>Umbelopsidaceae</taxon>
        <taxon>Umbelopsis</taxon>
    </lineage>
</organism>
<evidence type="ECO:0000259" key="8">
    <source>
        <dbReference type="PROSITE" id="PS50071"/>
    </source>
</evidence>
<reference evidence="9" key="1">
    <citation type="submission" date="2021-06" db="EMBL/GenBank/DDBJ databases">
        <authorList>
            <consortium name="DOE Joint Genome Institute"/>
            <person name="Mondo S.J."/>
            <person name="Amses K.R."/>
            <person name="Simmons D.R."/>
            <person name="Longcore J.E."/>
            <person name="Seto K."/>
            <person name="Alves G.H."/>
            <person name="Bonds A.E."/>
            <person name="Quandt C.A."/>
            <person name="Davis W.J."/>
            <person name="Chang Y."/>
            <person name="Letcher P.M."/>
            <person name="Powell M.J."/>
            <person name="Kuo A."/>
            <person name="Labutti K."/>
            <person name="Pangilinan J."/>
            <person name="Andreopoulos W."/>
            <person name="Tritt A."/>
            <person name="Riley R."/>
            <person name="Hundley H."/>
            <person name="Johnson J."/>
            <person name="Lipzen A."/>
            <person name="Barry K."/>
            <person name="Berbee M.L."/>
            <person name="Buchler N.E."/>
            <person name="Grigoriev I.V."/>
            <person name="Spatafora J.W."/>
            <person name="Stajich J.E."/>
            <person name="James T.Y."/>
        </authorList>
    </citation>
    <scope>NUCLEOTIDE SEQUENCE</scope>
    <source>
        <strain evidence="9">AG</strain>
    </source>
</reference>
<dbReference type="GO" id="GO:0000977">
    <property type="term" value="F:RNA polymerase II transcription regulatory region sequence-specific DNA binding"/>
    <property type="evidence" value="ECO:0007669"/>
    <property type="project" value="TreeGrafter"/>
</dbReference>
<proteinExistence type="predicted"/>
<dbReference type="CDD" id="cd00086">
    <property type="entry name" value="homeodomain"/>
    <property type="match status" value="1"/>
</dbReference>
<comment type="subcellular location">
    <subcellularLocation>
        <location evidence="1 5 6">Nucleus</location>
    </subcellularLocation>
</comment>
<evidence type="ECO:0000313" key="10">
    <source>
        <dbReference type="Proteomes" id="UP001206595"/>
    </source>
</evidence>
<accession>A0AAD5E670</accession>
<keyword evidence="4 5" id="KW-0539">Nucleus</keyword>
<dbReference type="Pfam" id="PF24818">
    <property type="entry name" value="PH_TRF2_HOY1"/>
    <property type="match status" value="1"/>
</dbReference>
<dbReference type="GeneID" id="75919120"/>
<dbReference type="PANTHER" id="PTHR46123">
    <property type="entry name" value="MIX-TYPE HOMEOBOX GENE 1-RELATED"/>
    <property type="match status" value="1"/>
</dbReference>
<reference evidence="9" key="2">
    <citation type="journal article" date="2022" name="Proc. Natl. Acad. Sci. U.S.A.">
        <title>Diploid-dominant life cycles characterize the early evolution of Fungi.</title>
        <authorList>
            <person name="Amses K.R."/>
            <person name="Simmons D.R."/>
            <person name="Longcore J.E."/>
            <person name="Mondo S.J."/>
            <person name="Seto K."/>
            <person name="Jeronimo G.H."/>
            <person name="Bonds A.E."/>
            <person name="Quandt C.A."/>
            <person name="Davis W.J."/>
            <person name="Chang Y."/>
            <person name="Federici B.A."/>
            <person name="Kuo A."/>
            <person name="LaButti K."/>
            <person name="Pangilinan J."/>
            <person name="Andreopoulos W."/>
            <person name="Tritt A."/>
            <person name="Riley R."/>
            <person name="Hundley H."/>
            <person name="Johnson J."/>
            <person name="Lipzen A."/>
            <person name="Barry K."/>
            <person name="Lang B.F."/>
            <person name="Cuomo C.A."/>
            <person name="Buchler N.E."/>
            <person name="Grigoriev I.V."/>
            <person name="Spatafora J.W."/>
            <person name="Stajich J.E."/>
            <person name="James T.Y."/>
        </authorList>
    </citation>
    <scope>NUCLEOTIDE SEQUENCE</scope>
    <source>
        <strain evidence="9">AG</strain>
    </source>
</reference>
<feature type="DNA-binding region" description="Homeobox" evidence="5">
    <location>
        <begin position="22"/>
        <end position="81"/>
    </location>
</feature>
<dbReference type="SUPFAM" id="SSF46689">
    <property type="entry name" value="Homeodomain-like"/>
    <property type="match status" value="1"/>
</dbReference>
<evidence type="ECO:0000256" key="3">
    <source>
        <dbReference type="ARBA" id="ARBA00023155"/>
    </source>
</evidence>
<keyword evidence="3 5" id="KW-0371">Homeobox</keyword>
<sequence>MADPSQPSSISSETSSVASPSSQKKRSRATAEQLAILEDTFAVNVSPNSKLRAQLSARLNMTERSIQIWFQNRRAKVKHLQKKAEIQAQEDAIKTSAYYHRHSLTPGYYPRSAMAYHRPSLPPNMTFPRSYSAGMVTTYPMRPNMASHLYHSTGWPAGWQPDPTNPHGMGHYAAEHTASPGHSRTSTPIPMDGSQYRMAYMSEPPNAHDISLALGNESHSISLDPEYPDTTTTPSVNNPMMTISPAGSTALPPSLALSGQPFTAFSLTIGTWHRMKLQQADLYCSFNLQERTFSWHISDCGHFFKAELPFDSISSIKYTLCDDAVSGLLIFDLRQAPMFFMDNDMATSADGLISWIQCSDFTENTQASQCLQHTIKGVSQNLRQELQTIITMDKTLENITHIMPSMTYLHQTAHQDIPTTMYQHPSATTHSTSASSSSLSAPEYAWPGYSADSSHTFDNL</sequence>
<dbReference type="SMART" id="SM00389">
    <property type="entry name" value="HOX"/>
    <property type="match status" value="1"/>
</dbReference>
<feature type="compositionally biased region" description="Low complexity" evidence="7">
    <location>
        <begin position="1"/>
        <end position="22"/>
    </location>
</feature>
<keyword evidence="10" id="KW-1185">Reference proteome</keyword>
<dbReference type="PROSITE" id="PS00027">
    <property type="entry name" value="HOMEOBOX_1"/>
    <property type="match status" value="1"/>
</dbReference>
<dbReference type="EMBL" id="MU620956">
    <property type="protein sequence ID" value="KAI8576385.1"/>
    <property type="molecule type" value="Genomic_DNA"/>
</dbReference>
<dbReference type="PANTHER" id="PTHR46123:SF4">
    <property type="entry name" value="MIX-TYPE HOMEOBOX GENE 1-RELATED"/>
    <property type="match status" value="1"/>
</dbReference>
<protein>
    <recommendedName>
        <fullName evidence="8">Homeobox domain-containing protein</fullName>
    </recommendedName>
</protein>
<feature type="region of interest" description="Disordered" evidence="7">
    <location>
        <begin position="1"/>
        <end position="30"/>
    </location>
</feature>
<dbReference type="RefSeq" id="XP_051441389.1">
    <property type="nucleotide sequence ID" value="XM_051593778.1"/>
</dbReference>
<keyword evidence="2 5" id="KW-0238">DNA-binding</keyword>
<comment type="caution">
    <text evidence="9">The sequence shown here is derived from an EMBL/GenBank/DDBJ whole genome shotgun (WGS) entry which is preliminary data.</text>
</comment>
<dbReference type="AlphaFoldDB" id="A0AAD5E670"/>
<dbReference type="InterPro" id="IPR051306">
    <property type="entry name" value="Homeobox_regulator"/>
</dbReference>
<feature type="domain" description="Homeobox" evidence="8">
    <location>
        <begin position="20"/>
        <end position="80"/>
    </location>
</feature>